<dbReference type="Pfam" id="PF12146">
    <property type="entry name" value="Hydrolase_4"/>
    <property type="match status" value="1"/>
</dbReference>
<dbReference type="SUPFAM" id="SSF53474">
    <property type="entry name" value="alpha/beta-Hydrolases"/>
    <property type="match status" value="1"/>
</dbReference>
<gene>
    <name evidence="2" type="ORF">NSA23_07980</name>
</gene>
<feature type="domain" description="Serine aminopeptidase S33" evidence="1">
    <location>
        <begin position="14"/>
        <end position="81"/>
    </location>
</feature>
<evidence type="ECO:0000313" key="2">
    <source>
        <dbReference type="EMBL" id="MCR2044057.1"/>
    </source>
</evidence>
<evidence type="ECO:0000313" key="3">
    <source>
        <dbReference type="Proteomes" id="UP001142078"/>
    </source>
</evidence>
<proteinExistence type="predicted"/>
<keyword evidence="2" id="KW-0378">Hydrolase</keyword>
<keyword evidence="3" id="KW-1185">Reference proteome</keyword>
<dbReference type="Gene3D" id="3.40.50.1820">
    <property type="entry name" value="alpha/beta hydrolase"/>
    <property type="match status" value="1"/>
</dbReference>
<dbReference type="InterPro" id="IPR022742">
    <property type="entry name" value="Hydrolase_4"/>
</dbReference>
<accession>A0A9X2S6V0</accession>
<comment type="caution">
    <text evidence="2">The sequence shown here is derived from an EMBL/GenBank/DDBJ whole genome shotgun (WGS) entry which is preliminary data.</text>
</comment>
<dbReference type="RefSeq" id="WP_257490419.1">
    <property type="nucleotide sequence ID" value="NZ_JANJZL010000004.1"/>
</dbReference>
<dbReference type="AlphaFoldDB" id="A0A9X2S6V0"/>
<name>A0A9X2S6V0_9FIRM</name>
<protein>
    <submittedName>
        <fullName evidence="2">Alpha/beta hydrolase</fullName>
    </submittedName>
</protein>
<reference evidence="2" key="1">
    <citation type="submission" date="2022-07" db="EMBL/GenBank/DDBJ databases">
        <title>Enhanced cultured diversity of the mouse gut microbiota enables custom-made synthetic communities.</title>
        <authorList>
            <person name="Afrizal A."/>
        </authorList>
    </citation>
    <scope>NUCLEOTIDE SEQUENCE</scope>
    <source>
        <strain evidence="2">DSM 29482</strain>
    </source>
</reference>
<dbReference type="EMBL" id="JANJZL010000004">
    <property type="protein sequence ID" value="MCR2044057.1"/>
    <property type="molecule type" value="Genomic_DNA"/>
</dbReference>
<dbReference type="GO" id="GO:0016787">
    <property type="term" value="F:hydrolase activity"/>
    <property type="evidence" value="ECO:0007669"/>
    <property type="project" value="UniProtKB-KW"/>
</dbReference>
<dbReference type="InterPro" id="IPR029058">
    <property type="entry name" value="AB_hydrolase_fold"/>
</dbReference>
<dbReference type="Proteomes" id="UP001142078">
    <property type="component" value="Unassembled WGS sequence"/>
</dbReference>
<sequence>MMCHEFMSSKYSKGRFERLAAAFNKLGYNALAFDFSGCGESDNDSLTVEKEIDDLKSDISFTKSKGYKKIDLYGHSLGFLVIQN</sequence>
<organism evidence="2 3">
    <name type="scientific">Anaerosalibacter massiliensis</name>
    <dbReference type="NCBI Taxonomy" id="1347392"/>
    <lineage>
        <taxon>Bacteria</taxon>
        <taxon>Bacillati</taxon>
        <taxon>Bacillota</taxon>
        <taxon>Tissierellia</taxon>
        <taxon>Tissierellales</taxon>
        <taxon>Sporanaerobacteraceae</taxon>
        <taxon>Anaerosalibacter</taxon>
    </lineage>
</organism>
<evidence type="ECO:0000259" key="1">
    <source>
        <dbReference type="Pfam" id="PF12146"/>
    </source>
</evidence>